<gene>
    <name evidence="3" type="ORF">KDB89_01510</name>
</gene>
<evidence type="ECO:0000256" key="1">
    <source>
        <dbReference type="SAM" id="Coils"/>
    </source>
</evidence>
<evidence type="ECO:0000313" key="3">
    <source>
        <dbReference type="EMBL" id="QXT63189.1"/>
    </source>
</evidence>
<evidence type="ECO:0000313" key="4">
    <source>
        <dbReference type="Proteomes" id="UP000824504"/>
    </source>
</evidence>
<feature type="transmembrane region" description="Helical" evidence="2">
    <location>
        <begin position="805"/>
        <end position="824"/>
    </location>
</feature>
<keyword evidence="2" id="KW-0472">Membrane</keyword>
<protein>
    <submittedName>
        <fullName evidence="3">Uncharacterized protein</fullName>
    </submittedName>
</protein>
<proteinExistence type="predicted"/>
<keyword evidence="1" id="KW-0175">Coiled coil</keyword>
<reference evidence="3 4" key="1">
    <citation type="submission" date="2021-07" db="EMBL/GenBank/DDBJ databases">
        <title>complete genome sequencing of Tessaracoccus sp.J1M15.</title>
        <authorList>
            <person name="Bae J.-W."/>
            <person name="Kim D.-y."/>
        </authorList>
    </citation>
    <scope>NUCLEOTIDE SEQUENCE [LARGE SCALE GENOMIC DNA]</scope>
    <source>
        <strain evidence="3 4">J1M15</strain>
    </source>
</reference>
<evidence type="ECO:0000256" key="2">
    <source>
        <dbReference type="SAM" id="Phobius"/>
    </source>
</evidence>
<keyword evidence="4" id="KW-1185">Reference proteome</keyword>
<accession>A0ABX8SJP3</accession>
<name>A0ABX8SJP3_9ACTN</name>
<dbReference type="EMBL" id="CP079216">
    <property type="protein sequence ID" value="QXT63189.1"/>
    <property type="molecule type" value="Genomic_DNA"/>
</dbReference>
<organism evidence="3 4">
    <name type="scientific">Tessaracoccus palaemonis</name>
    <dbReference type="NCBI Taxonomy" id="2829499"/>
    <lineage>
        <taxon>Bacteria</taxon>
        <taxon>Bacillati</taxon>
        <taxon>Actinomycetota</taxon>
        <taxon>Actinomycetes</taxon>
        <taxon>Propionibacteriales</taxon>
        <taxon>Propionibacteriaceae</taxon>
        <taxon>Tessaracoccus</taxon>
    </lineage>
</organism>
<dbReference type="RefSeq" id="WP_219082851.1">
    <property type="nucleotide sequence ID" value="NZ_CP079216.1"/>
</dbReference>
<keyword evidence="2" id="KW-0812">Transmembrane</keyword>
<keyword evidence="2" id="KW-1133">Transmembrane helix</keyword>
<feature type="coiled-coil region" evidence="1">
    <location>
        <begin position="734"/>
        <end position="768"/>
    </location>
</feature>
<dbReference type="Proteomes" id="UP000824504">
    <property type="component" value="Chromosome"/>
</dbReference>
<feature type="transmembrane region" description="Helical" evidence="2">
    <location>
        <begin position="776"/>
        <end position="793"/>
    </location>
</feature>
<sequence length="843" mass="91078">MTDEQALAVDPLASEAWAPVRRDLRRRDATALRVMLGRELDHVVGPDGEPVDVSGLLRFWARFCQAVYDEQADQLADELGLPPTPAGSRIDWDTVIDGVFAEVTGQFPAADTDLGARCRATFAVFAQAETIVFWEYAVVSSEVAATRRALARLAGEGIVGTTPAADACREVVHLCARMLGCLEDELRVEAAMTACAVDSVGLRASVASTGLGDLDDDVAALRARIVEDQGMDADVTGHLDALLALIADDIAGTRPYFELLSDAIAPASAAFLANLPERRADAGVAAALRRAADRCRDFEHGPTGRWSVFGTEIRAQRIPLETAAVALESGQETLELTGAEVTYLYPFGLPVAATGTDVLPELVAGERPHDDAWHPVDMLAGARIVIDDAPRSDGWLASSSVQEKDYRAFRAVFPDHELVLTTADGLTYVGLDLDVLLSGMGNHIVRVKVETNTKGSGSGGSSGAWSPHDLEQAVRRGGQFAGAEGVLLRARTPGVSDGVECGSLLELATRIVADLARAAHEHGASPEEELDRDLAVVEGFLARYCQVLVTVSRADAVSPGGGRRSLLDESDLEGVLGVQTALTAQRSLAQSALEWVAYPRADAELRRRRTLGGRIQREVIWCAGDLTALFVPTAPHWRSVATQADVHYASSLIGVYWRRQQWLRRVVDEVGESLEADQGASLQVLRAAAKRLGEAIRHVQLLVDRANEHTLSQDQQGREVLQHLMGLNGVAELRQSLDATVEAAQSTLRALTERVADARADAEEEAQRGRERPLQILLAVLAVAGIIDVLGWFNEGLGRTGDRTWWLGETVLLVATAGVLWWLGTRAWQRRDSRRRKDPQETV</sequence>